<dbReference type="Pfam" id="PF00657">
    <property type="entry name" value="Lipase_GDSL"/>
    <property type="match status" value="1"/>
</dbReference>
<evidence type="ECO:0000313" key="4">
    <source>
        <dbReference type="Proteomes" id="UP000614601"/>
    </source>
</evidence>
<dbReference type="Proteomes" id="UP000614601">
    <property type="component" value="Unassembled WGS sequence"/>
</dbReference>
<feature type="chain" id="PRO_5036408268" description="Lipase_GDSL domain-containing protein" evidence="2">
    <location>
        <begin position="18"/>
        <end position="438"/>
    </location>
</feature>
<dbReference type="AlphaFoldDB" id="A0A811K918"/>
<name>A0A811K918_9BILA</name>
<comment type="caution">
    <text evidence="3">The sequence shown here is derived from an EMBL/GenBank/DDBJ whole genome shotgun (WGS) entry which is preliminary data.</text>
</comment>
<dbReference type="OrthoDB" id="10265800at2759"/>
<keyword evidence="1" id="KW-1133">Transmembrane helix</keyword>
<evidence type="ECO:0000256" key="2">
    <source>
        <dbReference type="SAM" id="SignalP"/>
    </source>
</evidence>
<keyword evidence="2" id="KW-0732">Signal</keyword>
<keyword evidence="1" id="KW-0472">Membrane</keyword>
<dbReference type="PANTHER" id="PTHR21325">
    <property type="entry name" value="PHOSPHOLIPASE B, PLB1"/>
    <property type="match status" value="1"/>
</dbReference>
<proteinExistence type="predicted"/>
<dbReference type="InterPro" id="IPR001087">
    <property type="entry name" value="GDSL"/>
</dbReference>
<keyword evidence="4" id="KW-1185">Reference proteome</keyword>
<protein>
    <recommendedName>
        <fullName evidence="5">Lipase_GDSL domain-containing protein</fullName>
    </recommendedName>
</protein>
<dbReference type="Proteomes" id="UP000783686">
    <property type="component" value="Unassembled WGS sequence"/>
</dbReference>
<evidence type="ECO:0000256" key="1">
    <source>
        <dbReference type="SAM" id="Phobius"/>
    </source>
</evidence>
<sequence length="438" mass="48584">MKLTLGIILFSATLVNGDVSSQDSSEEIDISDSNYGNIPTSFIDNAFNNRRTFQCQLVKGALRSGDSGANISPEDIDIVAAMGDAISTGIGLWAGSNIEFRGAAFTIGGDATIDGLVTFPNILHQFNPVLEGISHGMGAADQLPQNQFNVASTGAETDNLESQSIELIQRLQQTYSNLDDKWVLVFITVGTEEMCAKCDVPNMVKLRQSIIRLKRAIPKVLVVLIGPVHVAKSSQLNYNLLKPRCKCLEPLSNSQLRELQQRWAEEFLHLEMEFTARNYSTFTLLALPQLKIDSRKPEQLFVPGKPLLNRKGHTYAAKWLWNRMVAGPKYNASKVPLSEDSYYCPPVGCPYFRTPANFEHCTIMTLAEFNRREEQKKVTATVILSGIDDRRRTIREHVVLYIIGPVVLSAAAVIILGTIFYCHGMKQTKGRFENAPGV</sequence>
<accession>A0A811K918</accession>
<dbReference type="PANTHER" id="PTHR21325:SF23">
    <property type="entry name" value="LIPASE_GDSL DOMAIN-CONTAINING PROTEIN"/>
    <property type="match status" value="1"/>
</dbReference>
<dbReference type="GO" id="GO:0006644">
    <property type="term" value="P:phospholipid metabolic process"/>
    <property type="evidence" value="ECO:0007669"/>
    <property type="project" value="TreeGrafter"/>
</dbReference>
<organism evidence="3 4">
    <name type="scientific">Bursaphelenchus okinawaensis</name>
    <dbReference type="NCBI Taxonomy" id="465554"/>
    <lineage>
        <taxon>Eukaryota</taxon>
        <taxon>Metazoa</taxon>
        <taxon>Ecdysozoa</taxon>
        <taxon>Nematoda</taxon>
        <taxon>Chromadorea</taxon>
        <taxon>Rhabditida</taxon>
        <taxon>Tylenchina</taxon>
        <taxon>Tylenchomorpha</taxon>
        <taxon>Aphelenchoidea</taxon>
        <taxon>Aphelenchoididae</taxon>
        <taxon>Bursaphelenchus</taxon>
    </lineage>
</organism>
<dbReference type="EMBL" id="CAJFDH010000002">
    <property type="protein sequence ID" value="CAD5211845.1"/>
    <property type="molecule type" value="Genomic_DNA"/>
</dbReference>
<evidence type="ECO:0000313" key="3">
    <source>
        <dbReference type="EMBL" id="CAD5211845.1"/>
    </source>
</evidence>
<reference evidence="3" key="1">
    <citation type="submission" date="2020-09" db="EMBL/GenBank/DDBJ databases">
        <authorList>
            <person name="Kikuchi T."/>
        </authorList>
    </citation>
    <scope>NUCLEOTIDE SEQUENCE</scope>
    <source>
        <strain evidence="3">SH1</strain>
    </source>
</reference>
<dbReference type="SUPFAM" id="SSF52266">
    <property type="entry name" value="SGNH hydrolase"/>
    <property type="match status" value="1"/>
</dbReference>
<evidence type="ECO:0008006" key="5">
    <source>
        <dbReference type="Google" id="ProtNLM"/>
    </source>
</evidence>
<feature type="signal peptide" evidence="2">
    <location>
        <begin position="1"/>
        <end position="17"/>
    </location>
</feature>
<dbReference type="InterPro" id="IPR038885">
    <property type="entry name" value="PLB1"/>
</dbReference>
<keyword evidence="1" id="KW-0812">Transmembrane</keyword>
<dbReference type="EMBL" id="CAJFCW020000002">
    <property type="protein sequence ID" value="CAG9094533.1"/>
    <property type="molecule type" value="Genomic_DNA"/>
</dbReference>
<dbReference type="GO" id="GO:0004620">
    <property type="term" value="F:phospholipase activity"/>
    <property type="evidence" value="ECO:0007669"/>
    <property type="project" value="InterPro"/>
</dbReference>
<feature type="transmembrane region" description="Helical" evidence="1">
    <location>
        <begin position="398"/>
        <end position="422"/>
    </location>
</feature>
<gene>
    <name evidence="3" type="ORF">BOKJ2_LOCUS3905</name>
</gene>